<dbReference type="InterPro" id="IPR000887">
    <property type="entry name" value="Aldlse_KDPG_KHG"/>
</dbReference>
<comment type="subunit">
    <text evidence="4">Homotrimer.</text>
</comment>
<proteinExistence type="inferred from homology"/>
<keyword evidence="6" id="KW-0456">Lyase</keyword>
<evidence type="ECO:0000313" key="9">
    <source>
        <dbReference type="EMBL" id="SIS94368.1"/>
    </source>
</evidence>
<dbReference type="InterPro" id="IPR013785">
    <property type="entry name" value="Aldolase_TIM"/>
</dbReference>
<dbReference type="InterPro" id="IPR031338">
    <property type="entry name" value="KDPG/KHG_AS_2"/>
</dbReference>
<keyword evidence="8" id="KW-0119">Carbohydrate metabolism</keyword>
<dbReference type="OrthoDB" id="9805177at2"/>
<comment type="pathway">
    <text evidence="2">Carbohydrate acid metabolism; 2-dehydro-3-deoxy-D-gluconate degradation; D-glyceraldehyde 3-phosphate and pyruvate from 2-dehydro-3-deoxy-D-gluconate: step 2/2.</text>
</comment>
<evidence type="ECO:0000256" key="4">
    <source>
        <dbReference type="ARBA" id="ARBA00011233"/>
    </source>
</evidence>
<dbReference type="EC" id="4.1.2.14" evidence="5"/>
<accession>A0A1N7N7X8</accession>
<evidence type="ECO:0000256" key="3">
    <source>
        <dbReference type="ARBA" id="ARBA00006906"/>
    </source>
</evidence>
<dbReference type="InterPro" id="IPR031337">
    <property type="entry name" value="KDPG/KHG_AS_1"/>
</dbReference>
<organism evidence="9 10">
    <name type="scientific">Thalassolituus maritimus</name>
    <dbReference type="NCBI Taxonomy" id="484498"/>
    <lineage>
        <taxon>Bacteria</taxon>
        <taxon>Pseudomonadati</taxon>
        <taxon>Pseudomonadota</taxon>
        <taxon>Gammaproteobacteria</taxon>
        <taxon>Oceanospirillales</taxon>
        <taxon>Oceanospirillaceae</taxon>
        <taxon>Thalassolituus</taxon>
    </lineage>
</organism>
<keyword evidence="7" id="KW-0704">Schiff base</keyword>
<dbReference type="CDD" id="cd00452">
    <property type="entry name" value="KDPG_aldolase"/>
    <property type="match status" value="1"/>
</dbReference>
<evidence type="ECO:0000256" key="5">
    <source>
        <dbReference type="ARBA" id="ARBA00013063"/>
    </source>
</evidence>
<name>A0A1N7N7X8_9GAMM</name>
<evidence type="ECO:0000256" key="1">
    <source>
        <dbReference type="ARBA" id="ARBA00000654"/>
    </source>
</evidence>
<dbReference type="PROSITE" id="PS00159">
    <property type="entry name" value="ALDOLASE_KDPG_KHG_1"/>
    <property type="match status" value="1"/>
</dbReference>
<evidence type="ECO:0000256" key="7">
    <source>
        <dbReference type="ARBA" id="ARBA00023270"/>
    </source>
</evidence>
<keyword evidence="10" id="KW-1185">Reference proteome</keyword>
<dbReference type="Pfam" id="PF01081">
    <property type="entry name" value="Aldolase"/>
    <property type="match status" value="1"/>
</dbReference>
<dbReference type="GO" id="GO:0008675">
    <property type="term" value="F:2-dehydro-3-deoxy-phosphogluconate aldolase activity"/>
    <property type="evidence" value="ECO:0007669"/>
    <property type="project" value="UniProtKB-EC"/>
</dbReference>
<dbReference type="NCBIfam" id="NF004325">
    <property type="entry name" value="PRK05718.1"/>
    <property type="match status" value="1"/>
</dbReference>
<comment type="similarity">
    <text evidence="3">Belongs to the KHG/KDPG aldolase family.</text>
</comment>
<evidence type="ECO:0000256" key="8">
    <source>
        <dbReference type="ARBA" id="ARBA00023277"/>
    </source>
</evidence>
<dbReference type="PANTHER" id="PTHR30246:SF1">
    <property type="entry name" value="2-DEHYDRO-3-DEOXY-6-PHOSPHOGALACTONATE ALDOLASE-RELATED"/>
    <property type="match status" value="1"/>
</dbReference>
<protein>
    <recommendedName>
        <fullName evidence="5">2-dehydro-3-deoxy-phosphogluconate aldolase</fullName>
        <ecNumber evidence="5">4.1.2.14</ecNumber>
    </recommendedName>
</protein>
<dbReference type="Proteomes" id="UP000185639">
    <property type="component" value="Unassembled WGS sequence"/>
</dbReference>
<dbReference type="Gene3D" id="3.20.20.70">
    <property type="entry name" value="Aldolase class I"/>
    <property type="match status" value="1"/>
</dbReference>
<dbReference type="AlphaFoldDB" id="A0A1N7N7X8"/>
<dbReference type="SUPFAM" id="SSF51569">
    <property type="entry name" value="Aldolase"/>
    <property type="match status" value="1"/>
</dbReference>
<sequence length="202" mass="21217">MWDEWLTKSKPVMPVIVIDDIDTAVPMAQALVAGGVKLLEVTLRTPAALAAISEISRNVPEAIIGVGTVTSPDQLHAALNRGAQFAVSPGFTPNLLAAASEWGGPFLPGVATPSEVMQAREAGFTKMKFFPAVPSGGRSMLKAIGAPMPEVSFCPTGGISAETYHDFLALDNVFAVGGSWLTPPDLMSARNWQAIKDLASDI</sequence>
<gene>
    <name evidence="9" type="ORF">SAMN05421686_106237</name>
</gene>
<reference evidence="10" key="1">
    <citation type="submission" date="2017-01" db="EMBL/GenBank/DDBJ databases">
        <authorList>
            <person name="Varghese N."/>
            <person name="Submissions S."/>
        </authorList>
    </citation>
    <scope>NUCLEOTIDE SEQUENCE [LARGE SCALE GENOMIC DNA]</scope>
    <source>
        <strain evidence="10">DSM 24913</strain>
    </source>
</reference>
<dbReference type="PROSITE" id="PS00160">
    <property type="entry name" value="ALDOLASE_KDPG_KHG_2"/>
    <property type="match status" value="1"/>
</dbReference>
<evidence type="ECO:0000256" key="6">
    <source>
        <dbReference type="ARBA" id="ARBA00023239"/>
    </source>
</evidence>
<dbReference type="NCBIfam" id="TIGR01182">
    <property type="entry name" value="eda"/>
    <property type="match status" value="1"/>
</dbReference>
<evidence type="ECO:0000256" key="2">
    <source>
        <dbReference type="ARBA" id="ARBA00004736"/>
    </source>
</evidence>
<evidence type="ECO:0000313" key="10">
    <source>
        <dbReference type="Proteomes" id="UP000185639"/>
    </source>
</evidence>
<dbReference type="STRING" id="484498.SAMN05421686_106237"/>
<comment type="catalytic activity">
    <reaction evidence="1">
        <text>2-dehydro-3-deoxy-6-phospho-D-gluconate = D-glyceraldehyde 3-phosphate + pyruvate</text>
        <dbReference type="Rhea" id="RHEA:17089"/>
        <dbReference type="ChEBI" id="CHEBI:15361"/>
        <dbReference type="ChEBI" id="CHEBI:57569"/>
        <dbReference type="ChEBI" id="CHEBI:59776"/>
        <dbReference type="EC" id="4.1.2.14"/>
    </reaction>
</comment>
<dbReference type="RefSeq" id="WP_076516151.1">
    <property type="nucleotide sequence ID" value="NZ_FTOH01000006.1"/>
</dbReference>
<dbReference type="EMBL" id="FTOH01000006">
    <property type="protein sequence ID" value="SIS94368.1"/>
    <property type="molecule type" value="Genomic_DNA"/>
</dbReference>
<dbReference type="PANTHER" id="PTHR30246">
    <property type="entry name" value="2-KETO-3-DEOXY-6-PHOSPHOGLUCONATE ALDOLASE"/>
    <property type="match status" value="1"/>
</dbReference>